<organism evidence="6 8">
    <name type="scientific">Neisseria dumasiana</name>
    <dbReference type="NCBI Taxonomy" id="1931275"/>
    <lineage>
        <taxon>Bacteria</taxon>
        <taxon>Pseudomonadati</taxon>
        <taxon>Pseudomonadota</taxon>
        <taxon>Betaproteobacteria</taxon>
        <taxon>Neisseriales</taxon>
        <taxon>Neisseriaceae</taxon>
        <taxon>Neisseria</taxon>
    </lineage>
</organism>
<keyword evidence="3" id="KW-0408">Iron</keyword>
<dbReference type="RefSeq" id="WP_054598608.1">
    <property type="nucleotide sequence ID" value="NZ_CP091509.1"/>
</dbReference>
<dbReference type="Pfam" id="PF00355">
    <property type="entry name" value="Rieske"/>
    <property type="match status" value="1"/>
</dbReference>
<evidence type="ECO:0000256" key="2">
    <source>
        <dbReference type="ARBA" id="ARBA00022723"/>
    </source>
</evidence>
<evidence type="ECO:0000313" key="7">
    <source>
        <dbReference type="EMBL" id="OSI36680.1"/>
    </source>
</evidence>
<evidence type="ECO:0000256" key="1">
    <source>
        <dbReference type="ARBA" id="ARBA00022714"/>
    </source>
</evidence>
<dbReference type="CDD" id="cd03467">
    <property type="entry name" value="Rieske"/>
    <property type="match status" value="1"/>
</dbReference>
<dbReference type="OrthoDB" id="9794779at2"/>
<dbReference type="EMBL" id="MTAC01000002">
    <property type="protein sequence ID" value="OSI36680.1"/>
    <property type="molecule type" value="Genomic_DNA"/>
</dbReference>
<accession>A0A1X3DL91</accession>
<evidence type="ECO:0000313" key="6">
    <source>
        <dbReference type="EMBL" id="OSI24225.1"/>
    </source>
</evidence>
<dbReference type="Proteomes" id="UP000193346">
    <property type="component" value="Unassembled WGS sequence"/>
</dbReference>
<feature type="domain" description="Rieske" evidence="5">
    <location>
        <begin position="5"/>
        <end position="110"/>
    </location>
</feature>
<dbReference type="GO" id="GO:0046872">
    <property type="term" value="F:metal ion binding"/>
    <property type="evidence" value="ECO:0007669"/>
    <property type="project" value="UniProtKB-KW"/>
</dbReference>
<dbReference type="InterPro" id="IPR036922">
    <property type="entry name" value="Rieske_2Fe-2S_sf"/>
</dbReference>
<dbReference type="STRING" id="1931275.BV914_09855"/>
<reference evidence="6 9" key="2">
    <citation type="submission" date="2017-01" db="EMBL/GenBank/DDBJ databases">
        <authorList>
            <person name="Wolfgang W.J."/>
            <person name="Cole J."/>
            <person name="Wroblewski D."/>
            <person name="Mcginnis J."/>
            <person name="Musser K.A."/>
        </authorList>
    </citation>
    <scope>NUCLEOTIDE SEQUENCE</scope>
    <source>
        <strain evidence="6">124861</strain>
        <strain evidence="7 9">93087</strain>
    </source>
</reference>
<gene>
    <name evidence="6" type="ORF">BV912_02470</name>
    <name evidence="7" type="ORF">BV913_01370</name>
</gene>
<dbReference type="PANTHER" id="PTHR40261">
    <property type="match status" value="1"/>
</dbReference>
<evidence type="ECO:0000256" key="3">
    <source>
        <dbReference type="ARBA" id="ARBA00023004"/>
    </source>
</evidence>
<dbReference type="SUPFAM" id="SSF50022">
    <property type="entry name" value="ISP domain"/>
    <property type="match status" value="1"/>
</dbReference>
<proteinExistence type="predicted"/>
<evidence type="ECO:0000313" key="9">
    <source>
        <dbReference type="Proteomes" id="UP000193346"/>
    </source>
</evidence>
<reference evidence="8" key="1">
    <citation type="submission" date="2017-01" db="EMBL/GenBank/DDBJ databases">
        <authorList>
            <person name="Mah S.A."/>
            <person name="Swanson W.J."/>
            <person name="Moy G.W."/>
            <person name="Vacquier V.D."/>
        </authorList>
    </citation>
    <scope>NUCLEOTIDE SEQUENCE [LARGE SCALE GENOMIC DNA]</scope>
    <source>
        <strain evidence="8">124861</strain>
    </source>
</reference>
<evidence type="ECO:0000259" key="5">
    <source>
        <dbReference type="PROSITE" id="PS51296"/>
    </source>
</evidence>
<dbReference type="PANTHER" id="PTHR40261:SF1">
    <property type="entry name" value="RIESKE DOMAIN-CONTAINING PROTEIN"/>
    <property type="match status" value="1"/>
</dbReference>
<protein>
    <recommendedName>
        <fullName evidence="5">Rieske domain-containing protein</fullName>
    </recommendedName>
</protein>
<keyword evidence="2" id="KW-0479">Metal-binding</keyword>
<dbReference type="PROSITE" id="PS51296">
    <property type="entry name" value="RIESKE"/>
    <property type="match status" value="1"/>
</dbReference>
<dbReference type="Gene3D" id="2.102.10.10">
    <property type="entry name" value="Rieske [2Fe-2S] iron-sulphur domain"/>
    <property type="match status" value="1"/>
</dbReference>
<evidence type="ECO:0000256" key="4">
    <source>
        <dbReference type="ARBA" id="ARBA00023014"/>
    </source>
</evidence>
<sequence length="115" mass="13142">MSDKTFLCRQTELDENGGVFKVPHPVEQNITIVLIRKDGRCFAYRNVCPHFSIQLDNAQGRFFTYQNRYIMCAHHSAMFDIETGLCVDGPCKNHSLIQESVSEDEQAVYLSHGQT</sequence>
<dbReference type="Proteomes" id="UP000193303">
    <property type="component" value="Unassembled WGS sequence"/>
</dbReference>
<evidence type="ECO:0000313" key="8">
    <source>
        <dbReference type="Proteomes" id="UP000193303"/>
    </source>
</evidence>
<dbReference type="AlphaFoldDB" id="A0A1X3DL91"/>
<name>A0A1X3DL91_9NEIS</name>
<keyword evidence="4" id="KW-0411">Iron-sulfur</keyword>
<dbReference type="EMBL" id="MTAB01000004">
    <property type="protein sequence ID" value="OSI24225.1"/>
    <property type="molecule type" value="Genomic_DNA"/>
</dbReference>
<keyword evidence="1" id="KW-0001">2Fe-2S</keyword>
<comment type="caution">
    <text evidence="6">The sequence shown here is derived from an EMBL/GenBank/DDBJ whole genome shotgun (WGS) entry which is preliminary data.</text>
</comment>
<dbReference type="InterPro" id="IPR017941">
    <property type="entry name" value="Rieske_2Fe-2S"/>
</dbReference>
<keyword evidence="9" id="KW-1185">Reference proteome</keyword>
<dbReference type="GO" id="GO:0051537">
    <property type="term" value="F:2 iron, 2 sulfur cluster binding"/>
    <property type="evidence" value="ECO:0007669"/>
    <property type="project" value="UniProtKB-KW"/>
</dbReference>